<proteinExistence type="predicted"/>
<dbReference type="OrthoDB" id="5957797at2"/>
<dbReference type="EMBL" id="LDJI01000019">
    <property type="protein sequence ID" value="KRG63918.1"/>
    <property type="molecule type" value="Genomic_DNA"/>
</dbReference>
<dbReference type="Proteomes" id="UP000050864">
    <property type="component" value="Unassembled WGS sequence"/>
</dbReference>
<gene>
    <name evidence="1" type="ORF">ABB26_10085</name>
</gene>
<sequence>MYADPIHIRDNAIKVRLNDVEYAALIALANLNGMQPAVFVRELALSAIPSQDKGFHEDCVA</sequence>
<keyword evidence="2" id="KW-1185">Reference proteome</keyword>
<dbReference type="PATRIC" id="fig|405444.3.peg.1038"/>
<accession>A0A0R0CCD7</accession>
<organism evidence="1 2">
    <name type="scientific">Stenotrophomonas humi</name>
    <dbReference type="NCBI Taxonomy" id="405444"/>
    <lineage>
        <taxon>Bacteria</taxon>
        <taxon>Pseudomonadati</taxon>
        <taxon>Pseudomonadota</taxon>
        <taxon>Gammaproteobacteria</taxon>
        <taxon>Lysobacterales</taxon>
        <taxon>Lysobacteraceae</taxon>
        <taxon>Stenotrophomonas</taxon>
    </lineage>
</organism>
<evidence type="ECO:0000313" key="2">
    <source>
        <dbReference type="Proteomes" id="UP000050864"/>
    </source>
</evidence>
<dbReference type="AlphaFoldDB" id="A0A0R0CCD7"/>
<comment type="caution">
    <text evidence="1">The sequence shown here is derived from an EMBL/GenBank/DDBJ whole genome shotgun (WGS) entry which is preliminary data.</text>
</comment>
<evidence type="ECO:0000313" key="1">
    <source>
        <dbReference type="EMBL" id="KRG63918.1"/>
    </source>
</evidence>
<reference evidence="1 2" key="1">
    <citation type="submission" date="2015-05" db="EMBL/GenBank/DDBJ databases">
        <title>Genome sequencing and analysis of members of genus Stenotrophomonas.</title>
        <authorList>
            <person name="Patil P.P."/>
            <person name="Midha S."/>
            <person name="Patil P.B."/>
        </authorList>
    </citation>
    <scope>NUCLEOTIDE SEQUENCE [LARGE SCALE GENOMIC DNA]</scope>
    <source>
        <strain evidence="1 2">DSM 18929</strain>
    </source>
</reference>
<evidence type="ECO:0008006" key="3">
    <source>
        <dbReference type="Google" id="ProtNLM"/>
    </source>
</evidence>
<protein>
    <recommendedName>
        <fullName evidence="3">CopG family transcriptional regulator</fullName>
    </recommendedName>
</protein>
<name>A0A0R0CCD7_9GAMM</name>
<dbReference type="RefSeq" id="WP_057633687.1">
    <property type="nucleotide sequence ID" value="NZ_LDJI01000019.1"/>
</dbReference>